<evidence type="ECO:0000256" key="6">
    <source>
        <dbReference type="RuleBase" id="RU363076"/>
    </source>
</evidence>
<reference evidence="8" key="1">
    <citation type="journal article" date="2018" name="Front. Microbiol.">
        <title>Genome-Based Analysis Reveals the Taxonomy and Diversity of the Family Idiomarinaceae.</title>
        <authorList>
            <person name="Liu Y."/>
            <person name="Lai Q."/>
            <person name="Shao Z."/>
        </authorList>
    </citation>
    <scope>NUCLEOTIDE SEQUENCE [LARGE SCALE GENOMIC DNA]</scope>
    <source>
        <strain evidence="8">GBPy7</strain>
    </source>
</reference>
<dbReference type="PROSITE" id="PS50895">
    <property type="entry name" value="SURF1"/>
    <property type="match status" value="1"/>
</dbReference>
<name>A0A432W2P8_9GAMM</name>
<dbReference type="CDD" id="cd06662">
    <property type="entry name" value="SURF1"/>
    <property type="match status" value="1"/>
</dbReference>
<keyword evidence="3 6" id="KW-0812">Transmembrane</keyword>
<keyword evidence="4 6" id="KW-1133">Transmembrane helix</keyword>
<keyword evidence="5 6" id="KW-0472">Membrane</keyword>
<organism evidence="7 8">
    <name type="scientific">Aliidiomarina iranensis</name>
    <dbReference type="NCBI Taxonomy" id="1434071"/>
    <lineage>
        <taxon>Bacteria</taxon>
        <taxon>Pseudomonadati</taxon>
        <taxon>Pseudomonadota</taxon>
        <taxon>Gammaproteobacteria</taxon>
        <taxon>Alteromonadales</taxon>
        <taxon>Idiomarinaceae</taxon>
        <taxon>Aliidiomarina</taxon>
    </lineage>
</organism>
<dbReference type="OrthoDB" id="9789940at2"/>
<evidence type="ECO:0000313" key="8">
    <source>
        <dbReference type="Proteomes" id="UP000288395"/>
    </source>
</evidence>
<evidence type="ECO:0000256" key="3">
    <source>
        <dbReference type="ARBA" id="ARBA00022692"/>
    </source>
</evidence>
<dbReference type="Pfam" id="PF02104">
    <property type="entry name" value="SURF1"/>
    <property type="match status" value="1"/>
</dbReference>
<dbReference type="Proteomes" id="UP000288395">
    <property type="component" value="Unassembled WGS sequence"/>
</dbReference>
<proteinExistence type="inferred from homology"/>
<feature type="transmembrane region" description="Helical" evidence="6">
    <location>
        <begin position="217"/>
        <end position="237"/>
    </location>
</feature>
<comment type="subcellular location">
    <subcellularLocation>
        <location evidence="6">Cell membrane</location>
        <topology evidence="6">Multi-pass membrane protein</topology>
    </subcellularLocation>
    <subcellularLocation>
        <location evidence="1">Membrane</location>
    </subcellularLocation>
</comment>
<evidence type="ECO:0000256" key="5">
    <source>
        <dbReference type="ARBA" id="ARBA00023136"/>
    </source>
</evidence>
<keyword evidence="6" id="KW-1003">Cell membrane</keyword>
<evidence type="ECO:0000313" key="7">
    <source>
        <dbReference type="EMBL" id="RUO23386.1"/>
    </source>
</evidence>
<dbReference type="InterPro" id="IPR002994">
    <property type="entry name" value="Surf1/Shy1"/>
</dbReference>
<dbReference type="RefSeq" id="WP_126764989.1">
    <property type="nucleotide sequence ID" value="NZ_PIPJ01000001.1"/>
</dbReference>
<dbReference type="GO" id="GO:0005886">
    <property type="term" value="C:plasma membrane"/>
    <property type="evidence" value="ECO:0007669"/>
    <property type="project" value="UniProtKB-SubCell"/>
</dbReference>
<dbReference type="PANTHER" id="PTHR23427:SF2">
    <property type="entry name" value="SURFEIT LOCUS PROTEIN 1"/>
    <property type="match status" value="1"/>
</dbReference>
<sequence length="250" mass="28339">MKVLRLGSLFFRIHLGAMLITLLAIAVMVKLGFWQIDRGQEKQMIIDRYTAAETYSQITLENLVDLASAPDERVSLRARFHPEYVFYIDNQIYQGRAGYQVLALASNASLGEILIPVNLGWIPAGQNRTDLPNVDVPSGTVEVFGRVRVPAESPFILQAQEFVANTWPLRIQYPELAKMREQLNLPLADFMVLQSPEAEIGFVREWPVVVMTPHRHYAYAVQWFGLALAAFIIFLVASRHKPKRTGKDSK</sequence>
<dbReference type="InterPro" id="IPR045214">
    <property type="entry name" value="Surf1/Surf4"/>
</dbReference>
<dbReference type="EMBL" id="PIPJ01000001">
    <property type="protein sequence ID" value="RUO23386.1"/>
    <property type="molecule type" value="Genomic_DNA"/>
</dbReference>
<comment type="similarity">
    <text evidence="2 6">Belongs to the SURF1 family.</text>
</comment>
<accession>A0A432W2P8</accession>
<protein>
    <recommendedName>
        <fullName evidence="6">SURF1-like protein</fullName>
    </recommendedName>
</protein>
<keyword evidence="8" id="KW-1185">Reference proteome</keyword>
<dbReference type="PANTHER" id="PTHR23427">
    <property type="entry name" value="SURFEIT LOCUS PROTEIN"/>
    <property type="match status" value="1"/>
</dbReference>
<dbReference type="AlphaFoldDB" id="A0A432W2P8"/>
<feature type="transmembrane region" description="Helical" evidence="6">
    <location>
        <begin position="9"/>
        <end position="34"/>
    </location>
</feature>
<gene>
    <name evidence="7" type="ORF">CWE08_01680</name>
</gene>
<comment type="caution">
    <text evidence="7">The sequence shown here is derived from an EMBL/GenBank/DDBJ whole genome shotgun (WGS) entry which is preliminary data.</text>
</comment>
<evidence type="ECO:0000256" key="1">
    <source>
        <dbReference type="ARBA" id="ARBA00004370"/>
    </source>
</evidence>
<evidence type="ECO:0000256" key="2">
    <source>
        <dbReference type="ARBA" id="ARBA00007165"/>
    </source>
</evidence>
<evidence type="ECO:0000256" key="4">
    <source>
        <dbReference type="ARBA" id="ARBA00022989"/>
    </source>
</evidence>